<evidence type="ECO:0008006" key="4">
    <source>
        <dbReference type="Google" id="ProtNLM"/>
    </source>
</evidence>
<sequence length="100" mass="10657">MATKAELEEELKRLREELAARPDPDTDTDAEADDGGSRKGDAGKESAIDGFLSEHGLAVGDFERLLEQLSEELGALPQNKPVLTALGAFALGFLAGRMSK</sequence>
<dbReference type="OrthoDB" id="9992778at2"/>
<reference evidence="2 3" key="1">
    <citation type="submission" date="2018-03" db="EMBL/GenBank/DDBJ databases">
        <title>Genomic Encyclopedia of Archaeal and Bacterial Type Strains, Phase II (KMG-II): from individual species to whole genera.</title>
        <authorList>
            <person name="Goeker M."/>
        </authorList>
    </citation>
    <scope>NUCLEOTIDE SEQUENCE [LARGE SCALE GENOMIC DNA]</scope>
    <source>
        <strain evidence="2 3">DSM 29328</strain>
    </source>
</reference>
<accession>A0A2T0RY91</accession>
<evidence type="ECO:0000256" key="1">
    <source>
        <dbReference type="SAM" id="MobiDB-lite"/>
    </source>
</evidence>
<name>A0A2T0RY91_9RHOB</name>
<dbReference type="Proteomes" id="UP000239480">
    <property type="component" value="Unassembled WGS sequence"/>
</dbReference>
<feature type="compositionally biased region" description="Acidic residues" evidence="1">
    <location>
        <begin position="25"/>
        <end position="34"/>
    </location>
</feature>
<feature type="compositionally biased region" description="Basic and acidic residues" evidence="1">
    <location>
        <begin position="35"/>
        <end position="46"/>
    </location>
</feature>
<feature type="compositionally biased region" description="Basic and acidic residues" evidence="1">
    <location>
        <begin position="10"/>
        <end position="24"/>
    </location>
</feature>
<evidence type="ECO:0000313" key="3">
    <source>
        <dbReference type="Proteomes" id="UP000239480"/>
    </source>
</evidence>
<comment type="caution">
    <text evidence="2">The sequence shown here is derived from an EMBL/GenBank/DDBJ whole genome shotgun (WGS) entry which is preliminary data.</text>
</comment>
<dbReference type="EMBL" id="PVTD01000001">
    <property type="protein sequence ID" value="PRY26156.1"/>
    <property type="molecule type" value="Genomic_DNA"/>
</dbReference>
<gene>
    <name evidence="2" type="ORF">CLV78_101250</name>
</gene>
<proteinExistence type="predicted"/>
<dbReference type="RefSeq" id="WP_106202959.1">
    <property type="nucleotide sequence ID" value="NZ_PVTD01000001.1"/>
</dbReference>
<feature type="region of interest" description="Disordered" evidence="1">
    <location>
        <begin position="1"/>
        <end position="46"/>
    </location>
</feature>
<keyword evidence="3" id="KW-1185">Reference proteome</keyword>
<evidence type="ECO:0000313" key="2">
    <source>
        <dbReference type="EMBL" id="PRY26156.1"/>
    </source>
</evidence>
<organism evidence="2 3">
    <name type="scientific">Aliiruegeria haliotis</name>
    <dbReference type="NCBI Taxonomy" id="1280846"/>
    <lineage>
        <taxon>Bacteria</taxon>
        <taxon>Pseudomonadati</taxon>
        <taxon>Pseudomonadota</taxon>
        <taxon>Alphaproteobacteria</taxon>
        <taxon>Rhodobacterales</taxon>
        <taxon>Roseobacteraceae</taxon>
        <taxon>Aliiruegeria</taxon>
    </lineage>
</organism>
<dbReference type="AlphaFoldDB" id="A0A2T0RY91"/>
<protein>
    <recommendedName>
        <fullName evidence="4">ElaB/YqjD/DUF883 family membrane-anchored ribosome-binding protein</fullName>
    </recommendedName>
</protein>